<keyword evidence="2" id="KW-1185">Reference proteome</keyword>
<sequence>MSKIIENKKQKKNAIFSSAYELFTTKGFDKTAINDIVKKAGVAKGTFYLYFRDKNQILDNIILKKSSVIIKEAFQETMDKEHENFIEAIIFFTNYTIEYLKDNIILLSLIYKNLSWGLYRKALSDPELSKDMDEIYRTFLGKLKDHNIPVEDVDKTLFLIIELVGSTCYSSIILKEPASIDEMKPILFNVIRKMLEQ</sequence>
<accession>A0ACB5UKJ2</accession>
<dbReference type="EMBL" id="BTPU01000035">
    <property type="protein sequence ID" value="GMQ63069.1"/>
    <property type="molecule type" value="Genomic_DNA"/>
</dbReference>
<evidence type="ECO:0000313" key="1">
    <source>
        <dbReference type="EMBL" id="GMQ63069.1"/>
    </source>
</evidence>
<protein>
    <submittedName>
        <fullName evidence="1">TetR/AcrR family transcriptional regulator</fullName>
    </submittedName>
</protein>
<organism evidence="1 2">
    <name type="scientific">Vallitalea maricola</name>
    <dbReference type="NCBI Taxonomy" id="3074433"/>
    <lineage>
        <taxon>Bacteria</taxon>
        <taxon>Bacillati</taxon>
        <taxon>Bacillota</taxon>
        <taxon>Clostridia</taxon>
        <taxon>Lachnospirales</taxon>
        <taxon>Vallitaleaceae</taxon>
        <taxon>Vallitalea</taxon>
    </lineage>
</organism>
<gene>
    <name evidence="1" type="ORF">AN2V17_23020</name>
</gene>
<evidence type="ECO:0000313" key="2">
    <source>
        <dbReference type="Proteomes" id="UP001374599"/>
    </source>
</evidence>
<name>A0ACB5UKJ2_9FIRM</name>
<dbReference type="Proteomes" id="UP001374599">
    <property type="component" value="Unassembled WGS sequence"/>
</dbReference>
<comment type="caution">
    <text evidence="1">The sequence shown here is derived from an EMBL/GenBank/DDBJ whole genome shotgun (WGS) entry which is preliminary data.</text>
</comment>
<reference evidence="1" key="1">
    <citation type="submission" date="2023-09" db="EMBL/GenBank/DDBJ databases">
        <title>Vallitalea sediminicola and Vallitalea maricola sp. nov., anaerobic bacteria isolated from marine sediment.</title>
        <authorList>
            <person name="Hirano S."/>
            <person name="Maeda A."/>
            <person name="Terahara T."/>
            <person name="Mori K."/>
            <person name="Hamada M."/>
            <person name="Matsumoto R."/>
            <person name="Kobayashi T."/>
        </authorList>
    </citation>
    <scope>NUCLEOTIDE SEQUENCE</scope>
    <source>
        <strain evidence="1">AN17-2</strain>
    </source>
</reference>
<proteinExistence type="predicted"/>